<keyword evidence="2" id="KW-0813">Transport</keyword>
<evidence type="ECO:0000313" key="10">
    <source>
        <dbReference type="Proteomes" id="UP000031760"/>
    </source>
</evidence>
<protein>
    <recommendedName>
        <fullName evidence="8">RCK C-terminal domain-containing protein</fullName>
    </recommendedName>
</protein>
<evidence type="ECO:0000256" key="2">
    <source>
        <dbReference type="ARBA" id="ARBA00022448"/>
    </source>
</evidence>
<evidence type="ECO:0000256" key="6">
    <source>
        <dbReference type="ARBA" id="ARBA00023136"/>
    </source>
</evidence>
<dbReference type="PROSITE" id="PS51202">
    <property type="entry name" value="RCK_C"/>
    <property type="match status" value="2"/>
</dbReference>
<feature type="transmembrane region" description="Helical" evidence="7">
    <location>
        <begin position="550"/>
        <end position="570"/>
    </location>
</feature>
<keyword evidence="10" id="KW-1185">Reference proteome</keyword>
<dbReference type="Proteomes" id="UP000031760">
    <property type="component" value="Chromosome"/>
</dbReference>
<dbReference type="PANTHER" id="PTHR43652">
    <property type="entry name" value="BASIC AMINO ACID ANTIPORTER YFCC-RELATED"/>
    <property type="match status" value="1"/>
</dbReference>
<dbReference type="OrthoDB" id="9765532at2"/>
<dbReference type="InterPro" id="IPR006037">
    <property type="entry name" value="RCK_C"/>
</dbReference>
<dbReference type="EMBL" id="AP014548">
    <property type="protein sequence ID" value="BAO56386.1"/>
    <property type="molecule type" value="Genomic_DNA"/>
</dbReference>
<feature type="transmembrane region" description="Helical" evidence="7">
    <location>
        <begin position="173"/>
        <end position="196"/>
    </location>
</feature>
<keyword evidence="3 7" id="KW-0812">Transmembrane</keyword>
<dbReference type="GO" id="GO:0005886">
    <property type="term" value="C:plasma membrane"/>
    <property type="evidence" value="ECO:0007669"/>
    <property type="project" value="TreeGrafter"/>
</dbReference>
<gene>
    <name evidence="9" type="ORF">NMS_2377</name>
</gene>
<accession>W8W0I5</accession>
<evidence type="ECO:0000256" key="5">
    <source>
        <dbReference type="ARBA" id="ARBA00022989"/>
    </source>
</evidence>
<evidence type="ECO:0000256" key="7">
    <source>
        <dbReference type="SAM" id="Phobius"/>
    </source>
</evidence>
<feature type="domain" description="RCK C-terminal" evidence="8">
    <location>
        <begin position="309"/>
        <end position="401"/>
    </location>
</feature>
<evidence type="ECO:0000256" key="3">
    <source>
        <dbReference type="ARBA" id="ARBA00022692"/>
    </source>
</evidence>
<keyword evidence="5 7" id="KW-1133">Transmembrane helix</keyword>
<feature type="transmembrane region" description="Helical" evidence="7">
    <location>
        <begin position="419"/>
        <end position="452"/>
    </location>
</feature>
<dbReference type="KEGG" id="nmf:NMS_2377"/>
<evidence type="ECO:0000256" key="4">
    <source>
        <dbReference type="ARBA" id="ARBA00022737"/>
    </source>
</evidence>
<dbReference type="InterPro" id="IPR004680">
    <property type="entry name" value="Cit_transptr-like_dom"/>
</dbReference>
<proteinExistence type="predicted"/>
<feature type="transmembrane region" description="Helical" evidence="7">
    <location>
        <begin position="5"/>
        <end position="23"/>
    </location>
</feature>
<organism evidence="9 10">
    <name type="scientific">Nonlabens marinus S1-08</name>
    <dbReference type="NCBI Taxonomy" id="1454201"/>
    <lineage>
        <taxon>Bacteria</taxon>
        <taxon>Pseudomonadati</taxon>
        <taxon>Bacteroidota</taxon>
        <taxon>Flavobacteriia</taxon>
        <taxon>Flavobacteriales</taxon>
        <taxon>Flavobacteriaceae</taxon>
        <taxon>Nonlabens</taxon>
    </lineage>
</organism>
<dbReference type="Pfam" id="PF02080">
    <property type="entry name" value="TrkA_C"/>
    <property type="match status" value="1"/>
</dbReference>
<feature type="transmembrane region" description="Helical" evidence="7">
    <location>
        <begin position="52"/>
        <end position="70"/>
    </location>
</feature>
<sequence length="608" mass="66833">MDIEIILVFVVLGMTILLFLTEWFPIDKIAFLIIVSLVLLGLTKPEEAISGFADPATITVLSLMIIAISLEDNGVIEWLTQGIKKVSILPLILITPAFMFISASISAFISTTAVVIIFIKIVSQLAARFHFSSSKLLMPISFAGILGGSCTLMGTSTNLIVSSVSQNLGAEKLGFFEFTLFGLVFLAIGIVFMTVASRFLPKEKKLDLEGTYRVQEYLFTVTLSDQSSLIGKRLSDSILKDNPDVSIIKLIRDAKVVNAPGKYIELMAADELVIMGQVDVIANFINKDDLILHRARQSAKDNSNQSTDEMDEDLAEESPMKYIELLILPGSNLIGETLRQIRKSSLEGAYPLAVQKRKNIRNTKERLIRKDINEIRIKPGDRLLLELQDGSINDLERIENVAILNEHEMKKSVPLLKKYTTLVTLLIVIGLASSGVLSILASSLTGIGILLLTKCISLEKIYHRVNWQIIFLLAGMIPLGIAMNNTGTDQWISNQFLTILDGQTPMMVLGLTFLFTMLMSGTISNNATAIIMTPIAMSVAVGFELPLKPFILAVMFAANFSFFTPVGYQTNALIYGTGIYKFRHFLIIGGGLSLILLVVATLLLSTLL</sequence>
<feature type="transmembrane region" description="Helical" evidence="7">
    <location>
        <begin position="90"/>
        <end position="119"/>
    </location>
</feature>
<evidence type="ECO:0000256" key="1">
    <source>
        <dbReference type="ARBA" id="ARBA00004141"/>
    </source>
</evidence>
<feature type="transmembrane region" description="Helical" evidence="7">
    <location>
        <begin position="29"/>
        <end position="45"/>
    </location>
</feature>
<comment type="subcellular location">
    <subcellularLocation>
        <location evidence="1">Membrane</location>
        <topology evidence="1">Multi-pass membrane protein</topology>
    </subcellularLocation>
</comment>
<dbReference type="GO" id="GO:0006813">
    <property type="term" value="P:potassium ion transport"/>
    <property type="evidence" value="ECO:0007669"/>
    <property type="project" value="InterPro"/>
</dbReference>
<dbReference type="InterPro" id="IPR036721">
    <property type="entry name" value="RCK_C_sf"/>
</dbReference>
<dbReference type="RefSeq" id="WP_041496874.1">
    <property type="nucleotide sequence ID" value="NZ_AP014548.1"/>
</dbReference>
<dbReference type="STRING" id="1454201.NMS_2377"/>
<feature type="transmembrane region" description="Helical" evidence="7">
    <location>
        <begin position="464"/>
        <end position="484"/>
    </location>
</feature>
<feature type="transmembrane region" description="Helical" evidence="7">
    <location>
        <begin position="582"/>
        <end position="604"/>
    </location>
</feature>
<dbReference type="Pfam" id="PF03600">
    <property type="entry name" value="CitMHS"/>
    <property type="match status" value="1"/>
</dbReference>
<feature type="transmembrane region" description="Helical" evidence="7">
    <location>
        <begin position="140"/>
        <end position="161"/>
    </location>
</feature>
<evidence type="ECO:0000259" key="8">
    <source>
        <dbReference type="PROSITE" id="PS51202"/>
    </source>
</evidence>
<dbReference type="GO" id="GO:0008324">
    <property type="term" value="F:monoatomic cation transmembrane transporter activity"/>
    <property type="evidence" value="ECO:0007669"/>
    <property type="project" value="InterPro"/>
</dbReference>
<keyword evidence="6 7" id="KW-0472">Membrane</keyword>
<keyword evidence="4" id="KW-0677">Repeat</keyword>
<dbReference type="HOGENOM" id="CLU_005170_6_2_10"/>
<dbReference type="PANTHER" id="PTHR43652:SF2">
    <property type="entry name" value="BASIC AMINO ACID ANTIPORTER YFCC-RELATED"/>
    <property type="match status" value="1"/>
</dbReference>
<dbReference type="Gene3D" id="3.30.70.1450">
    <property type="entry name" value="Regulator of K+ conductance, C-terminal domain"/>
    <property type="match status" value="2"/>
</dbReference>
<feature type="domain" description="RCK C-terminal" evidence="8">
    <location>
        <begin position="206"/>
        <end position="290"/>
    </location>
</feature>
<dbReference type="SUPFAM" id="SSF116726">
    <property type="entry name" value="TrkA C-terminal domain-like"/>
    <property type="match status" value="2"/>
</dbReference>
<name>W8W0I5_9FLAO</name>
<dbReference type="AlphaFoldDB" id="W8W0I5"/>
<reference evidence="9 10" key="1">
    <citation type="journal article" date="2014" name="Proc. Natl. Acad. Sci. U.S.A.">
        <title>Functional characterization of flavobacteria rhodopsins reveals a unique class of light-driven chloride pump in bacteria.</title>
        <authorList>
            <person name="Yoshizawa S."/>
            <person name="Kumagai Y."/>
            <person name="Kim H."/>
            <person name="Ogura Y."/>
            <person name="Hayashi T."/>
            <person name="Iwasaki W."/>
            <person name="DeLong E.F."/>
            <person name="Kogure K."/>
        </authorList>
    </citation>
    <scope>NUCLEOTIDE SEQUENCE [LARGE SCALE GENOMIC DNA]</scope>
    <source>
        <strain evidence="9 10">S1-08</strain>
    </source>
</reference>
<evidence type="ECO:0000313" key="9">
    <source>
        <dbReference type="EMBL" id="BAO56386.1"/>
    </source>
</evidence>
<dbReference type="InterPro" id="IPR051679">
    <property type="entry name" value="DASS-Related_Transporters"/>
</dbReference>